<proteinExistence type="predicted"/>
<sequence>MNNYINKNILLDELVEFEITYNTDLLNLFEELQQSIDFKYDTILLNNCINIIDNMIYESNEYLKSITNNECKLEYENYIISKNINNLYNAKYKIINYLNLLNEPDILTDLIDGMNLN</sequence>
<protein>
    <submittedName>
        <fullName evidence="1">Uncharacterized protein</fullName>
    </submittedName>
</protein>
<name>A0A6C0HWY8_9ZZZZ</name>
<evidence type="ECO:0000313" key="1">
    <source>
        <dbReference type="EMBL" id="QHT84635.1"/>
    </source>
</evidence>
<organism evidence="1">
    <name type="scientific">viral metagenome</name>
    <dbReference type="NCBI Taxonomy" id="1070528"/>
    <lineage>
        <taxon>unclassified sequences</taxon>
        <taxon>metagenomes</taxon>
        <taxon>organismal metagenomes</taxon>
    </lineage>
</organism>
<dbReference type="AlphaFoldDB" id="A0A6C0HWY8"/>
<reference evidence="1" key="1">
    <citation type="journal article" date="2020" name="Nature">
        <title>Giant virus diversity and host interactions through global metagenomics.</title>
        <authorList>
            <person name="Schulz F."/>
            <person name="Roux S."/>
            <person name="Paez-Espino D."/>
            <person name="Jungbluth S."/>
            <person name="Walsh D.A."/>
            <person name="Denef V.J."/>
            <person name="McMahon K.D."/>
            <person name="Konstantinidis K.T."/>
            <person name="Eloe-Fadrosh E.A."/>
            <person name="Kyrpides N.C."/>
            <person name="Woyke T."/>
        </authorList>
    </citation>
    <scope>NUCLEOTIDE SEQUENCE</scope>
    <source>
        <strain evidence="1">GVMAG-M-3300023184-177</strain>
    </source>
</reference>
<dbReference type="EMBL" id="MN740021">
    <property type="protein sequence ID" value="QHT84635.1"/>
    <property type="molecule type" value="Genomic_DNA"/>
</dbReference>
<accession>A0A6C0HWY8</accession>